<dbReference type="GO" id="GO:0005886">
    <property type="term" value="C:plasma membrane"/>
    <property type="evidence" value="ECO:0007669"/>
    <property type="project" value="TreeGrafter"/>
</dbReference>
<protein>
    <submittedName>
        <fullName evidence="12">G-protein coupled receptor 151</fullName>
    </submittedName>
</protein>
<evidence type="ECO:0000256" key="2">
    <source>
        <dbReference type="ARBA" id="ARBA00022692"/>
    </source>
</evidence>
<keyword evidence="6 12" id="KW-0675">Receptor</keyword>
<evidence type="ECO:0000256" key="6">
    <source>
        <dbReference type="ARBA" id="ARBA00023170"/>
    </source>
</evidence>
<dbReference type="InterPro" id="IPR017452">
    <property type="entry name" value="GPCR_Rhodpsn_7TM"/>
</dbReference>
<organism evidence="11 12">
    <name type="scientific">Clupea harengus</name>
    <name type="common">Atlantic herring</name>
    <dbReference type="NCBI Taxonomy" id="7950"/>
    <lineage>
        <taxon>Eukaryota</taxon>
        <taxon>Metazoa</taxon>
        <taxon>Chordata</taxon>
        <taxon>Craniata</taxon>
        <taxon>Vertebrata</taxon>
        <taxon>Euteleostomi</taxon>
        <taxon>Actinopterygii</taxon>
        <taxon>Neopterygii</taxon>
        <taxon>Teleostei</taxon>
        <taxon>Clupei</taxon>
        <taxon>Clupeiformes</taxon>
        <taxon>Clupeoidei</taxon>
        <taxon>Clupeidae</taxon>
        <taxon>Clupea</taxon>
    </lineage>
</organism>
<proteinExistence type="predicted"/>
<dbReference type="GO" id="GO:0004930">
    <property type="term" value="F:G protein-coupled receptor activity"/>
    <property type="evidence" value="ECO:0007669"/>
    <property type="project" value="UniProtKB-KW"/>
</dbReference>
<dbReference type="RefSeq" id="XP_012680921.2">
    <property type="nucleotide sequence ID" value="XM_012825467.2"/>
</dbReference>
<keyword evidence="2 9" id="KW-0812">Transmembrane</keyword>
<dbReference type="PRINTS" id="PR00237">
    <property type="entry name" value="GPCRRHODOPSN"/>
</dbReference>
<evidence type="ECO:0000313" key="12">
    <source>
        <dbReference type="RefSeq" id="XP_012680921.2"/>
    </source>
</evidence>
<evidence type="ECO:0000256" key="4">
    <source>
        <dbReference type="ARBA" id="ARBA00023040"/>
    </source>
</evidence>
<sequence>MDTPTVTNGSAGNSSVDQRAFFEHDPQPPLEPAELRVLIPVILGVVCVLGFAGNITAIGVLISNARKAKLSLINALILNLLLADGLVLALIVPFKAVALSRVSWPLGWFMCKMSDWFTQTCLAAKSVTLAVMSSACHRYVSNPSKPVSVHGVGIALLLLLLWGWAGTLALPAALYSVLGGTEGAHVCVQQVPAGAQRFMWAYSPAYPLLAYCCPLALALTFFCRAYCQSRRRGSKTQNLRTQIRSRKLTLTLLGLSVAMAMLWLPQWVWWVWPHRGRGGRGLWLAANLLPLSASLLDPLLVLALSEEFRHGYQSLWRRLTLRQAPPPAKPKPGPHTATAPTSPRPRPETSLPPAGAHTPTDTHTHSPAEPTEPPSAPHTPPADGVLPDVEQFWHERVTTAHPDSNDPVPWENLQPAN</sequence>
<dbReference type="Proteomes" id="UP000515152">
    <property type="component" value="Chromosome 6"/>
</dbReference>
<dbReference type="InterPro" id="IPR000276">
    <property type="entry name" value="GPCR_Rhodpsn"/>
</dbReference>
<dbReference type="AlphaFoldDB" id="A0A6P3VUT6"/>
<gene>
    <name evidence="12" type="primary">gpr151</name>
</gene>
<reference evidence="12" key="1">
    <citation type="submission" date="2025-08" db="UniProtKB">
        <authorList>
            <consortium name="RefSeq"/>
        </authorList>
    </citation>
    <scope>IDENTIFICATION</scope>
</reference>
<dbReference type="SUPFAM" id="SSF81321">
    <property type="entry name" value="Family A G protein-coupled receptor-like"/>
    <property type="match status" value="1"/>
</dbReference>
<feature type="compositionally biased region" description="Pro residues" evidence="8">
    <location>
        <begin position="324"/>
        <end position="333"/>
    </location>
</feature>
<name>A0A6P3VUT6_CLUHA</name>
<dbReference type="CTD" id="134391"/>
<accession>A0A6P3VUT6</accession>
<evidence type="ECO:0000256" key="1">
    <source>
        <dbReference type="ARBA" id="ARBA00004141"/>
    </source>
</evidence>
<keyword evidence="5 9" id="KW-0472">Membrane</keyword>
<evidence type="ECO:0000256" key="8">
    <source>
        <dbReference type="SAM" id="MobiDB-lite"/>
    </source>
</evidence>
<keyword evidence="11" id="KW-1185">Reference proteome</keyword>
<evidence type="ECO:0000256" key="7">
    <source>
        <dbReference type="ARBA" id="ARBA00023224"/>
    </source>
</evidence>
<feature type="region of interest" description="Disordered" evidence="8">
    <location>
        <begin position="323"/>
        <end position="417"/>
    </location>
</feature>
<dbReference type="Gene3D" id="1.20.1070.10">
    <property type="entry name" value="Rhodopsin 7-helix transmembrane proteins"/>
    <property type="match status" value="1"/>
</dbReference>
<keyword evidence="4" id="KW-0297">G-protein coupled receptor</keyword>
<evidence type="ECO:0000313" key="11">
    <source>
        <dbReference type="Proteomes" id="UP000515152"/>
    </source>
</evidence>
<feature type="transmembrane region" description="Helical" evidence="9">
    <location>
        <begin position="248"/>
        <end position="270"/>
    </location>
</feature>
<evidence type="ECO:0000256" key="9">
    <source>
        <dbReference type="SAM" id="Phobius"/>
    </source>
</evidence>
<feature type="domain" description="G-protein coupled receptors family 1 profile" evidence="10">
    <location>
        <begin position="53"/>
        <end position="301"/>
    </location>
</feature>
<dbReference type="PANTHER" id="PTHR45695">
    <property type="entry name" value="LEUCOKININ RECEPTOR-RELATED"/>
    <property type="match status" value="1"/>
</dbReference>
<feature type="transmembrane region" description="Helical" evidence="9">
    <location>
        <begin position="75"/>
        <end position="96"/>
    </location>
</feature>
<feature type="transmembrane region" description="Helical" evidence="9">
    <location>
        <begin position="147"/>
        <end position="165"/>
    </location>
</feature>
<dbReference type="PROSITE" id="PS50262">
    <property type="entry name" value="G_PROTEIN_RECEP_F1_2"/>
    <property type="match status" value="1"/>
</dbReference>
<feature type="transmembrane region" description="Helical" evidence="9">
    <location>
        <begin position="116"/>
        <end position="135"/>
    </location>
</feature>
<evidence type="ECO:0000259" key="10">
    <source>
        <dbReference type="PROSITE" id="PS50262"/>
    </source>
</evidence>
<feature type="compositionally biased region" description="Pro residues" evidence="8">
    <location>
        <begin position="370"/>
        <end position="380"/>
    </location>
</feature>
<evidence type="ECO:0000256" key="5">
    <source>
        <dbReference type="ARBA" id="ARBA00023136"/>
    </source>
</evidence>
<feature type="transmembrane region" description="Helical" evidence="9">
    <location>
        <begin position="208"/>
        <end position="227"/>
    </location>
</feature>
<comment type="subcellular location">
    <subcellularLocation>
        <location evidence="1">Membrane</location>
        <topology evidence="1">Multi-pass membrane protein</topology>
    </subcellularLocation>
</comment>
<keyword evidence="3 9" id="KW-1133">Transmembrane helix</keyword>
<feature type="transmembrane region" description="Helical" evidence="9">
    <location>
        <begin position="37"/>
        <end position="63"/>
    </location>
</feature>
<evidence type="ECO:0000256" key="3">
    <source>
        <dbReference type="ARBA" id="ARBA00022989"/>
    </source>
</evidence>
<keyword evidence="7" id="KW-0807">Transducer</keyword>
<dbReference type="OrthoDB" id="8905260at2759"/>
<dbReference type="GeneID" id="105898431"/>
<dbReference type="PANTHER" id="PTHR45695:SF1">
    <property type="entry name" value="G-PROTEIN COUPLED RECEPTOR 151"/>
    <property type="match status" value="1"/>
</dbReference>
<dbReference type="KEGG" id="char:105898431"/>
<dbReference type="Pfam" id="PF00001">
    <property type="entry name" value="7tm_1"/>
    <property type="match status" value="1"/>
</dbReference>